<dbReference type="CDD" id="cd01831">
    <property type="entry name" value="Endoglucanase_E_like"/>
    <property type="match status" value="1"/>
</dbReference>
<dbReference type="EMBL" id="JBFXLR010000005">
    <property type="protein sequence ID" value="KAL2858333.1"/>
    <property type="molecule type" value="Genomic_DNA"/>
</dbReference>
<feature type="compositionally biased region" description="Low complexity" evidence="2">
    <location>
        <begin position="762"/>
        <end position="789"/>
    </location>
</feature>
<reference evidence="4 5" key="1">
    <citation type="submission" date="2024-07" db="EMBL/GenBank/DDBJ databases">
        <title>Section-level genome sequencing and comparative genomics of Aspergillus sections Usti and Cavernicolus.</title>
        <authorList>
            <consortium name="Lawrence Berkeley National Laboratory"/>
            <person name="Nybo J.L."/>
            <person name="Vesth T.C."/>
            <person name="Theobald S."/>
            <person name="Frisvad J.C."/>
            <person name="Larsen T.O."/>
            <person name="Kjaerboelling I."/>
            <person name="Rothschild-Mancinelli K."/>
            <person name="Lyhne E.K."/>
            <person name="Kogle M.E."/>
            <person name="Barry K."/>
            <person name="Clum A."/>
            <person name="Na H."/>
            <person name="Ledsgaard L."/>
            <person name="Lin J."/>
            <person name="Lipzen A."/>
            <person name="Kuo A."/>
            <person name="Riley R."/>
            <person name="Mondo S."/>
            <person name="LaButti K."/>
            <person name="Haridas S."/>
            <person name="Pangalinan J."/>
            <person name="Salamov A.A."/>
            <person name="Simmons B.A."/>
            <person name="Magnuson J.K."/>
            <person name="Chen J."/>
            <person name="Drula E."/>
            <person name="Henrissat B."/>
            <person name="Wiebenga A."/>
            <person name="Lubbers R.J."/>
            <person name="Gomes A.C."/>
            <person name="Macurrencykelacurrency M.R."/>
            <person name="Stajich J."/>
            <person name="Grigoriev I.V."/>
            <person name="Mortensen U.H."/>
            <person name="De vries R.P."/>
            <person name="Baker S.E."/>
            <person name="Andersen M.R."/>
        </authorList>
    </citation>
    <scope>NUCLEOTIDE SEQUENCE [LARGE SCALE GENOMIC DNA]</scope>
    <source>
        <strain evidence="4 5">CBS 756.74</strain>
    </source>
</reference>
<dbReference type="InterPro" id="IPR036514">
    <property type="entry name" value="SGNH_hydro_sf"/>
</dbReference>
<evidence type="ECO:0000313" key="5">
    <source>
        <dbReference type="Proteomes" id="UP001610444"/>
    </source>
</evidence>
<sequence length="1138" mass="125726">MAHHLPPEIWMQITQYLENDRPSLAKCARVCRQWQPVFERIIYRNIGVESDECDRTDGTISFSQFQSFFSGKNLYRRSFLRRLDYIVILPYELLNYRAVKLEGYRERNPMREANDKAFKSGMSTLFRLLVAWEEGSKLTLSLEARGRDETLEPETEELEEAHTWEAERDGRRAVTPYQARFPDGVSVLPEVSSIDQLVFDSYSQRIWSGALLHIAERCVALQELQLDMDDQARGDHVEYMRERRQSLASGLARLPPSLRVFSSTSAADHPWHNTLPALDLRTSNIDDLSKNLRTLSFNLRELKLEYMCLDMDFLCPLDDSGRPTSEISSLHWPYLETITLETVPEHLPSGNDSRPSEMYQAAFPGSHDWERRRPLKLLALGDILAAPYYNQLKHSEKTGDFARMGAAGSEPYLGLWTLCKQVGTQLHVTSSCARTYVPGPCEFHKGGACQWLWRKTWNIRADGIQRNRTSVERLPKPVPRTKTKKSRSLPLHTVAFTDHTGNEAFMVFRNGINEESSKLPPLFPLVVYFTHPNAIPSPDATDLGGLLRAIREARIDSDFHFRLDVYFLPGASEDDCKTHYLAERASRADYETLIREFNARVFQLKSQMGSRSAVLDDSSHAQATTRLPGMAHSHPGLEPYCGLLLLCPEASWRDGVQRISCLLFDKHAVEDTTNDSEGEAQNDEYRNAPESTTLSFRIAYDSPKSGDDDEETIGDWLGIAAGQAPAWTQCGGIGYTGTTTCVAGYACKYLNDWYSQCQPGNSQSTSSSTTLTTMTSSTTSPSTPTASPTDGAAHVRYLGRVNPATRELTWPGTGVAFTFTGTSATVDLDQVTGANSLELTIDNGEPIVFLDVTSTTTSISTPSGLSYGTHTVELRKRSESYFGAITIGTVTTDGTLISAPAPARKIEIIGDSITVGYGLDGVNPCTNTAALENNPKTYAALAAKAVSADYSIIAWSGKGLVRNIATGAPDDSPLMTGLYTRYGANDADGSYPFATARTEWTPDAVVITLGTNDFGYLAYDASGTAYPARPVINATDFTAGMVAFVRRIQTEYYPDAEIHFFLSASPMLSDTWPTAADAQHTTLSNALKSAVEQIGTHAHFVDWQPQGAEVGCDYHPNAATNAAQGVVLAEVLGAVLGW</sequence>
<dbReference type="Gene3D" id="2.60.120.260">
    <property type="entry name" value="Galactose-binding domain-like"/>
    <property type="match status" value="1"/>
</dbReference>
<dbReference type="Proteomes" id="UP001610444">
    <property type="component" value="Unassembled WGS sequence"/>
</dbReference>
<dbReference type="PANTHER" id="PTHR37834">
    <property type="entry name" value="GDSL-LIKE LIPASE/ACYLHYDROLASE DOMAIN PROTEIN (AFU_ORTHOLOGUE AFUA_2G00620)"/>
    <property type="match status" value="1"/>
</dbReference>
<dbReference type="Pfam" id="PF13472">
    <property type="entry name" value="Lipase_GDSL_2"/>
    <property type="match status" value="1"/>
</dbReference>
<organism evidence="4 5">
    <name type="scientific">Aspergillus pseudodeflectus</name>
    <dbReference type="NCBI Taxonomy" id="176178"/>
    <lineage>
        <taxon>Eukaryota</taxon>
        <taxon>Fungi</taxon>
        <taxon>Dikarya</taxon>
        <taxon>Ascomycota</taxon>
        <taxon>Pezizomycotina</taxon>
        <taxon>Eurotiomycetes</taxon>
        <taxon>Eurotiomycetidae</taxon>
        <taxon>Eurotiales</taxon>
        <taxon>Aspergillaceae</taxon>
        <taxon>Aspergillus</taxon>
        <taxon>Aspergillus subgen. Nidulantes</taxon>
    </lineage>
</organism>
<feature type="domain" description="CBM1" evidence="3">
    <location>
        <begin position="722"/>
        <end position="758"/>
    </location>
</feature>
<keyword evidence="1" id="KW-0732">Signal</keyword>
<protein>
    <recommendedName>
        <fullName evidence="3">CBM1 domain-containing protein</fullName>
    </recommendedName>
</protein>
<dbReference type="Gene3D" id="1.20.1280.50">
    <property type="match status" value="1"/>
</dbReference>
<dbReference type="SMART" id="SM00236">
    <property type="entry name" value="fCBD"/>
    <property type="match status" value="1"/>
</dbReference>
<dbReference type="Gene3D" id="3.40.50.1110">
    <property type="entry name" value="SGNH hydrolase"/>
    <property type="match status" value="1"/>
</dbReference>
<dbReference type="Pfam" id="PF12937">
    <property type="entry name" value="F-box-like"/>
    <property type="match status" value="1"/>
</dbReference>
<dbReference type="PROSITE" id="PS00562">
    <property type="entry name" value="CBM1_1"/>
    <property type="match status" value="1"/>
</dbReference>
<name>A0ABR4L1D3_9EURO</name>
<dbReference type="InterPro" id="IPR001810">
    <property type="entry name" value="F-box_dom"/>
</dbReference>
<dbReference type="SUPFAM" id="SSF81383">
    <property type="entry name" value="F-box domain"/>
    <property type="match status" value="1"/>
</dbReference>
<evidence type="ECO:0000259" key="3">
    <source>
        <dbReference type="PROSITE" id="PS51164"/>
    </source>
</evidence>
<dbReference type="SUPFAM" id="SSF52266">
    <property type="entry name" value="SGNH hydrolase"/>
    <property type="match status" value="1"/>
</dbReference>
<dbReference type="InterPro" id="IPR052762">
    <property type="entry name" value="PCW_deacetylase/CE"/>
</dbReference>
<feature type="region of interest" description="Disordered" evidence="2">
    <location>
        <begin position="761"/>
        <end position="791"/>
    </location>
</feature>
<accession>A0ABR4L1D3</accession>
<dbReference type="RefSeq" id="XP_070903502.1">
    <property type="nucleotide sequence ID" value="XM_071044547.1"/>
</dbReference>
<dbReference type="PROSITE" id="PS51164">
    <property type="entry name" value="CBM1_2"/>
    <property type="match status" value="1"/>
</dbReference>
<dbReference type="InterPro" id="IPR013830">
    <property type="entry name" value="SGNH_hydro"/>
</dbReference>
<dbReference type="InterPro" id="IPR035971">
    <property type="entry name" value="CBD_sf"/>
</dbReference>
<dbReference type="CDD" id="cd09917">
    <property type="entry name" value="F-box_SF"/>
    <property type="match status" value="1"/>
</dbReference>
<keyword evidence="5" id="KW-1185">Reference proteome</keyword>
<dbReference type="GeneID" id="98159711"/>
<gene>
    <name evidence="4" type="ORF">BJX68DRAFT_262860</name>
</gene>
<evidence type="ECO:0000313" key="4">
    <source>
        <dbReference type="EMBL" id="KAL2858333.1"/>
    </source>
</evidence>
<dbReference type="InterPro" id="IPR037461">
    <property type="entry name" value="CtCE2-like_dom"/>
</dbReference>
<evidence type="ECO:0000256" key="1">
    <source>
        <dbReference type="ARBA" id="ARBA00022729"/>
    </source>
</evidence>
<evidence type="ECO:0000256" key="2">
    <source>
        <dbReference type="SAM" id="MobiDB-lite"/>
    </source>
</evidence>
<comment type="caution">
    <text evidence="4">The sequence shown here is derived from an EMBL/GenBank/DDBJ whole genome shotgun (WGS) entry which is preliminary data.</text>
</comment>
<proteinExistence type="predicted"/>
<dbReference type="InterPro" id="IPR040794">
    <property type="entry name" value="CE2_N"/>
</dbReference>
<dbReference type="InterPro" id="IPR036047">
    <property type="entry name" value="F-box-like_dom_sf"/>
</dbReference>
<dbReference type="SUPFAM" id="SSF57180">
    <property type="entry name" value="Cellulose-binding domain"/>
    <property type="match status" value="1"/>
</dbReference>
<dbReference type="PANTHER" id="PTHR37834:SF2">
    <property type="entry name" value="ESTERASE, SGNH HYDROLASE-TYPE"/>
    <property type="match status" value="1"/>
</dbReference>
<dbReference type="Pfam" id="PF17996">
    <property type="entry name" value="CE2_N"/>
    <property type="match status" value="1"/>
</dbReference>
<dbReference type="Pfam" id="PF00734">
    <property type="entry name" value="CBM_1"/>
    <property type="match status" value="1"/>
</dbReference>
<dbReference type="InterPro" id="IPR000254">
    <property type="entry name" value="CBD"/>
</dbReference>